<dbReference type="InterPro" id="IPR036291">
    <property type="entry name" value="NAD(P)-bd_dom_sf"/>
</dbReference>
<name>A0A086MTD4_9ACTN</name>
<sequence length="63" mass="6438">MTYTPMTAAFGIGQGEGEYPDTPMGRVGEAHETAGAVVFLLSDAAVDGGWTTGPTVVAYVMGQ</sequence>
<dbReference type="HOGENOM" id="CLU_2884073_0_0_11"/>
<keyword evidence="2" id="KW-1185">Reference proteome</keyword>
<reference evidence="1 2" key="1">
    <citation type="submission" date="2014-05" db="EMBL/GenBank/DDBJ databases">
        <title>Complete genome sequence of the Streptomyces mutabilis TRM45540.</title>
        <authorList>
            <person name="Luo X."/>
            <person name="Zhang L."/>
        </authorList>
    </citation>
    <scope>NUCLEOTIDE SEQUENCE [LARGE SCALE GENOMIC DNA]</scope>
    <source>
        <strain evidence="1 2">TRM45540</strain>
    </source>
</reference>
<evidence type="ECO:0000313" key="2">
    <source>
        <dbReference type="Proteomes" id="UP000029095"/>
    </source>
</evidence>
<comment type="caution">
    <text evidence="1">The sequence shown here is derived from an EMBL/GenBank/DDBJ whole genome shotgun (WGS) entry which is preliminary data.</text>
</comment>
<organism evidence="1 2">
    <name type="scientific">Streptomyces mutabilis</name>
    <dbReference type="NCBI Taxonomy" id="67332"/>
    <lineage>
        <taxon>Bacteria</taxon>
        <taxon>Bacillati</taxon>
        <taxon>Actinomycetota</taxon>
        <taxon>Actinomycetes</taxon>
        <taxon>Kitasatosporales</taxon>
        <taxon>Streptomycetaceae</taxon>
        <taxon>Streptomyces</taxon>
    </lineage>
</organism>
<protein>
    <submittedName>
        <fullName evidence="1">Uncharacterized protein</fullName>
    </submittedName>
</protein>
<dbReference type="STRING" id="1915400.FM21_28665"/>
<dbReference type="EMBL" id="JNFQ01000003">
    <property type="protein sequence ID" value="KFG72152.1"/>
    <property type="molecule type" value="Genomic_DNA"/>
</dbReference>
<dbReference type="SUPFAM" id="SSF51735">
    <property type="entry name" value="NAD(P)-binding Rossmann-fold domains"/>
    <property type="match status" value="1"/>
</dbReference>
<proteinExistence type="predicted"/>
<gene>
    <name evidence="1" type="ORF">FM21_28665</name>
</gene>
<accession>A0A086MTD4</accession>
<dbReference type="Gene3D" id="3.40.50.720">
    <property type="entry name" value="NAD(P)-binding Rossmann-like Domain"/>
    <property type="match status" value="1"/>
</dbReference>
<dbReference type="Proteomes" id="UP000029095">
    <property type="component" value="Unassembled WGS sequence"/>
</dbReference>
<dbReference type="AlphaFoldDB" id="A0A086MTD4"/>
<evidence type="ECO:0000313" key="1">
    <source>
        <dbReference type="EMBL" id="KFG72152.1"/>
    </source>
</evidence>